<organism evidence="2 3">
    <name type="scientific">Acanthamoeba polyphaga mimivirus Kroon</name>
    <dbReference type="NCBI Taxonomy" id="3069720"/>
    <lineage>
        <taxon>Viruses</taxon>
        <taxon>Varidnaviria</taxon>
        <taxon>Bamfordvirae</taxon>
        <taxon>Nucleocytoviricota</taxon>
        <taxon>Megaviricetes</taxon>
        <taxon>Imitervirales</taxon>
        <taxon>Mimiviridae</taxon>
        <taxon>Megamimivirinae</taxon>
        <taxon>Mimivirus</taxon>
        <taxon>Mimivirus lagoaense</taxon>
    </lineage>
</organism>
<accession>A0A0G2Y5P0</accession>
<proteinExistence type="predicted"/>
<evidence type="ECO:0000313" key="3">
    <source>
        <dbReference type="Proteomes" id="UP000240461"/>
    </source>
</evidence>
<reference evidence="2 3" key="1">
    <citation type="submission" date="2014-10" db="EMBL/GenBank/DDBJ databases">
        <title>Pan-genome analysis of Brazilian lineage A amoebal mimiviruses.</title>
        <authorList>
            <person name="Assis F.L."/>
            <person name="Abrahao J.S."/>
            <person name="Kroon E.G."/>
            <person name="Dornas F.P."/>
            <person name="Andrade K.R."/>
            <person name="Borato P.V.M."/>
            <person name="Pilotto M.R."/>
            <person name="Benamar S."/>
            <person name="LaScola B."/>
            <person name="Colson P."/>
        </authorList>
    </citation>
    <scope>NUCLEOTIDE SEQUENCE [LARGE SCALE GENOMIC DNA]</scope>
    <source>
        <strain evidence="2 3">Kroon</strain>
    </source>
</reference>
<name>A0A0G2Y5P0_9VIRU</name>
<dbReference type="KEGG" id="vg:80513697"/>
<feature type="compositionally biased region" description="Polar residues" evidence="1">
    <location>
        <begin position="231"/>
        <end position="250"/>
    </location>
</feature>
<evidence type="ECO:0000256" key="1">
    <source>
        <dbReference type="SAM" id="MobiDB-lite"/>
    </source>
</evidence>
<evidence type="ECO:0000313" key="2">
    <source>
        <dbReference type="EMBL" id="AKI79899.1"/>
    </source>
</evidence>
<feature type="region of interest" description="Disordered" evidence="1">
    <location>
        <begin position="229"/>
        <end position="274"/>
    </location>
</feature>
<evidence type="ECO:0008006" key="4">
    <source>
        <dbReference type="Google" id="ProtNLM"/>
    </source>
</evidence>
<keyword evidence="3" id="KW-1185">Reference proteome</keyword>
<feature type="compositionally biased region" description="Polar residues" evidence="1">
    <location>
        <begin position="260"/>
        <end position="274"/>
    </location>
</feature>
<sequence length="307" mass="36359">MDNINCLFSELLVIIINLLSDLDKIKFMTTCSRLYYFIDKIHYINIYDYNKICHLNFIDRFKRIRFHAVNSDSIPSIVTDLILDNNFTGSLKTCNLSKLLYIKLNFHQYKKNRNYISSNVKIDCSNSVPPTRRNITFTPTRRNITFRPIGFVSVNRPIYTEPFVLPKPYSINQIQISWKQDYGYRDINFTDQLDDPEKIFKDIDESIMKNYKKFLWEKSPKPTYIPIVSRNPESSHQSKPNEFNGSIKSNEFNKSDKSAKTNTNNIHNIVAPINSNKNFHKNKYKYQNRIIPKHSKLPKKFSKNKYH</sequence>
<protein>
    <recommendedName>
        <fullName evidence="4">F-box protein</fullName>
    </recommendedName>
</protein>
<dbReference type="Proteomes" id="UP000240461">
    <property type="component" value="Segment"/>
</dbReference>
<dbReference type="EMBL" id="KM982402">
    <property type="protein sequence ID" value="AKI79899.1"/>
    <property type="molecule type" value="Genomic_DNA"/>
</dbReference>